<dbReference type="PROSITE" id="PS50800">
    <property type="entry name" value="SAP"/>
    <property type="match status" value="1"/>
</dbReference>
<evidence type="ECO:0000313" key="17">
    <source>
        <dbReference type="Proteomes" id="UP000594454"/>
    </source>
</evidence>
<feature type="domain" description="CCHC-type" evidence="13">
    <location>
        <begin position="373"/>
        <end position="388"/>
    </location>
</feature>
<dbReference type="Pfam" id="PF00078">
    <property type="entry name" value="RVT_1"/>
    <property type="match status" value="1"/>
</dbReference>
<keyword evidence="11" id="KW-0862">Zinc</keyword>
<sequence length="1341" mass="153838">MPRQKFPIADLTCPVLRKLLRDRELRSAGRKPDLMKRLIDSEGSDEIELSDNEIEDNDDDLQQTVFALVENVASIMAAIKNGQVGVPPVPPVPPVPSAVLPQDDDAIAEAHHQRTPFNITAPTHSTAFGDIEPTLRRRNETMTSTRQLTAEYVFQPRDVIGILPTFDPLDDVSPSAEQFIDRIEKLAQVYHWEEYLVLFAAQAKLKGPAKRWIDGLQTTFATWEEFSKALITDFPSRFTTEDMRQRLDSSRRAHNETTEEYFFRDCAMGRRAKLDDEAIVYYIRRGLCMKPLQTAIATMYFNTPSEMLVAIRRFVANDPGTNDSSNSVRGERTNILRSPPLLNAANQNSRLCYNCFERGHLSLNCPKPQRRPRCVKCNRTGHAQNDCPTAARTEANRRETINRIAQHTDNKLLTKTVEISDDEFECIVDSASSCSLIRQSEAQRIGQIKQLEPAQQLKGFGGAVYLCNKKIIATIRIDDVILEGVLYIVDDEQMDKPILIGTDILLQEGRCCTIRGREFKMKSEFENIRTGPISSIDKEQLSEVLEKWHKYFSTNLSTIGRSNSTEMEIRVTTSKPVSRQPYKIPFPRRLKVEEMIDELLKAGIIRPSESEYSSPVILVAKSDGYYQIPIAESSKKYTAFATHIGQYEFNVAPFGLTNAPFKFQREIRKITSRMKRRVVSYVDEIIIPSKNIKEGLEALDEFLGILAEIGMTLNIKKCTFLATEVSFLGHRITKEGLLPGEVKTDAIQKFPTPSNRTEVRWFLGLTSFFRRFVQGYAQIALPLTRLLKTKDAEPFTWTFLEQEAFDTLRRALYHPPILEIYDVKRQHEVHTDASSNGIAGVLLQESDNGLKPVMYFSRKCSETEAKYHSHELEVLAIVDSLERFRMFLIGKRFRVITDCAAITSTKNKTPLHPHIARWWLRLQEFDCEYIHRSADRMRHVDALSRAPVEPPNPTKTVADLVLKAELDEHDFLTTIQLQDIKLANIIKVLQGMSSEQATQIRREYVYKNNRLYRKVDDQLRFVVPTAMRWRVVRTYHDDMGHFAAEKTLDRLRKDFWFPKMRKYVKSYISACMECVYNKTVTGKAEGQLYIDTVKPIPFMRLHLDHVGPLPKMSRGNQYILGITDPFTKFTVLKAVRSLFEHLEPTAQLKELIKRFANVFEPAVPNDLIFDFRLRDVVHNRLVQAIHDEANDSQESIDIRRERATKAIEAEQAKWKQRFDRQRKKPSQYQEGDLVVITNVAPSTGFSRKLEPRYRGPYVISKVLRFDRYVVEDIEGLQSRQRRFNSVFHAEHLKPWCTAAPFLDNDTDGSDNEEDPGNVPGQESDLSGVAELSQTSNRDNDG</sequence>
<keyword evidence="8" id="KW-0695">RNA-directed DNA polymerase</keyword>
<name>A0A7R8YQ78_HERIL</name>
<evidence type="ECO:0000256" key="5">
    <source>
        <dbReference type="ARBA" id="ARBA00022722"/>
    </source>
</evidence>
<dbReference type="Gene3D" id="4.10.60.10">
    <property type="entry name" value="Zinc finger, CCHC-type"/>
    <property type="match status" value="1"/>
</dbReference>
<evidence type="ECO:0000256" key="8">
    <source>
        <dbReference type="ARBA" id="ARBA00022918"/>
    </source>
</evidence>
<dbReference type="Gene3D" id="3.30.70.270">
    <property type="match status" value="2"/>
</dbReference>
<dbReference type="GO" id="GO:0004190">
    <property type="term" value="F:aspartic-type endopeptidase activity"/>
    <property type="evidence" value="ECO:0007669"/>
    <property type="project" value="UniProtKB-KW"/>
</dbReference>
<feature type="domain" description="Reverse transcriptase" evidence="15">
    <location>
        <begin position="517"/>
        <end position="732"/>
    </location>
</feature>
<feature type="compositionally biased region" description="Polar residues" evidence="12">
    <location>
        <begin position="1331"/>
        <end position="1341"/>
    </location>
</feature>
<dbReference type="PANTHER" id="PTHR37984">
    <property type="entry name" value="PROTEIN CBG26694"/>
    <property type="match status" value="1"/>
</dbReference>
<proteinExistence type="predicted"/>
<dbReference type="Gene3D" id="3.30.420.10">
    <property type="entry name" value="Ribonuclease H-like superfamily/Ribonuclease H"/>
    <property type="match status" value="1"/>
</dbReference>
<dbReference type="PROSITE" id="PS50878">
    <property type="entry name" value="RT_POL"/>
    <property type="match status" value="1"/>
</dbReference>
<dbReference type="InterPro" id="IPR001878">
    <property type="entry name" value="Znf_CCHC"/>
</dbReference>
<dbReference type="GO" id="GO:0008270">
    <property type="term" value="F:zinc ion binding"/>
    <property type="evidence" value="ECO:0007669"/>
    <property type="project" value="UniProtKB-KW"/>
</dbReference>
<keyword evidence="10" id="KW-0511">Multifunctional enzyme</keyword>
<gene>
    <name evidence="16" type="ORF">HERILL_LOCUS3371</name>
</gene>
<dbReference type="InterPro" id="IPR036361">
    <property type="entry name" value="SAP_dom_sf"/>
</dbReference>
<dbReference type="FunFam" id="1.10.340.70:FF:000001">
    <property type="entry name" value="Retrovirus-related Pol polyprotein from transposon gypsy-like Protein"/>
    <property type="match status" value="1"/>
</dbReference>
<dbReference type="InterPro" id="IPR036875">
    <property type="entry name" value="Znf_CCHC_sf"/>
</dbReference>
<organism evidence="16 17">
    <name type="scientific">Hermetia illucens</name>
    <name type="common">Black soldier fly</name>
    <dbReference type="NCBI Taxonomy" id="343691"/>
    <lineage>
        <taxon>Eukaryota</taxon>
        <taxon>Metazoa</taxon>
        <taxon>Ecdysozoa</taxon>
        <taxon>Arthropoda</taxon>
        <taxon>Hexapoda</taxon>
        <taxon>Insecta</taxon>
        <taxon>Pterygota</taxon>
        <taxon>Neoptera</taxon>
        <taxon>Endopterygota</taxon>
        <taxon>Diptera</taxon>
        <taxon>Brachycera</taxon>
        <taxon>Stratiomyomorpha</taxon>
        <taxon>Stratiomyidae</taxon>
        <taxon>Hermetiinae</taxon>
        <taxon>Hermetia</taxon>
    </lineage>
</organism>
<keyword evidence="7" id="KW-0378">Hydrolase</keyword>
<evidence type="ECO:0000256" key="7">
    <source>
        <dbReference type="ARBA" id="ARBA00022759"/>
    </source>
</evidence>
<feature type="domain" description="CCHC-type" evidence="13">
    <location>
        <begin position="352"/>
        <end position="367"/>
    </location>
</feature>
<dbReference type="Gene3D" id="1.10.340.70">
    <property type="match status" value="1"/>
</dbReference>
<dbReference type="Gene3D" id="2.40.70.10">
    <property type="entry name" value="Acid Proteases"/>
    <property type="match status" value="1"/>
</dbReference>
<feature type="domain" description="SAP" evidence="14">
    <location>
        <begin position="8"/>
        <end position="42"/>
    </location>
</feature>
<evidence type="ECO:0000256" key="10">
    <source>
        <dbReference type="ARBA" id="ARBA00023268"/>
    </source>
</evidence>
<reference evidence="16 17" key="1">
    <citation type="submission" date="2020-11" db="EMBL/GenBank/DDBJ databases">
        <authorList>
            <person name="Wallbank WR R."/>
            <person name="Pardo Diaz C."/>
            <person name="Kozak K."/>
            <person name="Martin S."/>
            <person name="Jiggins C."/>
            <person name="Moest M."/>
            <person name="Warren A I."/>
            <person name="Generalovic N T."/>
            <person name="Byers J.R.P. K."/>
            <person name="Montejo-Kovacevich G."/>
            <person name="Yen C E."/>
        </authorList>
    </citation>
    <scope>NUCLEOTIDE SEQUENCE [LARGE SCALE GENOMIC DNA]</scope>
</reference>
<dbReference type="SMART" id="SM00513">
    <property type="entry name" value="SAP"/>
    <property type="match status" value="1"/>
</dbReference>
<evidence type="ECO:0000313" key="16">
    <source>
        <dbReference type="EMBL" id="CAD7080205.1"/>
    </source>
</evidence>
<dbReference type="InterPro" id="IPR005162">
    <property type="entry name" value="Retrotrans_gag_dom"/>
</dbReference>
<dbReference type="Gene3D" id="3.10.10.10">
    <property type="entry name" value="HIV Type 1 Reverse Transcriptase, subunit A, domain 1"/>
    <property type="match status" value="2"/>
</dbReference>
<dbReference type="GO" id="GO:0004519">
    <property type="term" value="F:endonuclease activity"/>
    <property type="evidence" value="ECO:0007669"/>
    <property type="project" value="UniProtKB-KW"/>
</dbReference>
<dbReference type="CDD" id="cd00303">
    <property type="entry name" value="retropepsin_like"/>
    <property type="match status" value="1"/>
</dbReference>
<dbReference type="SUPFAM" id="SSF56672">
    <property type="entry name" value="DNA/RNA polymerases"/>
    <property type="match status" value="1"/>
</dbReference>
<dbReference type="InParanoid" id="A0A7R8YQ78"/>
<keyword evidence="7" id="KW-0255">Endonuclease</keyword>
<dbReference type="GO" id="GO:0003964">
    <property type="term" value="F:RNA-directed DNA polymerase activity"/>
    <property type="evidence" value="ECO:0007669"/>
    <property type="project" value="UniProtKB-KW"/>
</dbReference>
<evidence type="ECO:0000256" key="2">
    <source>
        <dbReference type="ARBA" id="ARBA00022670"/>
    </source>
</evidence>
<dbReference type="SUPFAM" id="SSF57756">
    <property type="entry name" value="Retrovirus zinc finger-like domains"/>
    <property type="match status" value="1"/>
</dbReference>
<keyword evidence="5" id="KW-0540">Nuclease</keyword>
<dbReference type="Proteomes" id="UP000594454">
    <property type="component" value="Chromosome 1"/>
</dbReference>
<dbReference type="InterPro" id="IPR043128">
    <property type="entry name" value="Rev_trsase/Diguanyl_cyclase"/>
</dbReference>
<keyword evidence="6" id="KW-0064">Aspartyl protease</keyword>
<dbReference type="Pfam" id="PF02037">
    <property type="entry name" value="SAP"/>
    <property type="match status" value="1"/>
</dbReference>
<keyword evidence="11" id="KW-0863">Zinc-finger</keyword>
<dbReference type="InterPro" id="IPR041577">
    <property type="entry name" value="RT_RNaseH_2"/>
</dbReference>
<evidence type="ECO:0000256" key="1">
    <source>
        <dbReference type="ARBA" id="ARBA00012493"/>
    </source>
</evidence>
<dbReference type="FunFam" id="3.30.70.270:FF:000020">
    <property type="entry name" value="Transposon Tf2-6 polyprotein-like Protein"/>
    <property type="match status" value="1"/>
</dbReference>
<dbReference type="SUPFAM" id="SSF50630">
    <property type="entry name" value="Acid proteases"/>
    <property type="match status" value="1"/>
</dbReference>
<dbReference type="InterPro" id="IPR050951">
    <property type="entry name" value="Retrovirus_Pol_polyprotein"/>
</dbReference>
<dbReference type="Gene3D" id="1.10.720.30">
    <property type="entry name" value="SAP domain"/>
    <property type="match status" value="1"/>
</dbReference>
<evidence type="ECO:0000256" key="6">
    <source>
        <dbReference type="ARBA" id="ARBA00022750"/>
    </source>
</evidence>
<keyword evidence="3" id="KW-0808">Transferase</keyword>
<evidence type="ECO:0000259" key="14">
    <source>
        <dbReference type="PROSITE" id="PS50800"/>
    </source>
</evidence>
<evidence type="ECO:0000259" key="13">
    <source>
        <dbReference type="PROSITE" id="PS50158"/>
    </source>
</evidence>
<dbReference type="PANTHER" id="PTHR37984:SF5">
    <property type="entry name" value="PROTEIN NYNRIN-LIKE"/>
    <property type="match status" value="1"/>
</dbReference>
<dbReference type="Pfam" id="PF17919">
    <property type="entry name" value="RT_RNaseH_2"/>
    <property type="match status" value="1"/>
</dbReference>
<dbReference type="GO" id="GO:0006508">
    <property type="term" value="P:proteolysis"/>
    <property type="evidence" value="ECO:0007669"/>
    <property type="project" value="UniProtKB-KW"/>
</dbReference>
<evidence type="ECO:0000256" key="4">
    <source>
        <dbReference type="ARBA" id="ARBA00022695"/>
    </source>
</evidence>
<protein>
    <recommendedName>
        <fullName evidence="1">RNA-directed DNA polymerase</fullName>
        <ecNumber evidence="1">2.7.7.49</ecNumber>
    </recommendedName>
</protein>
<dbReference type="GO" id="GO:0003677">
    <property type="term" value="F:DNA binding"/>
    <property type="evidence" value="ECO:0007669"/>
    <property type="project" value="UniProtKB-KW"/>
</dbReference>
<dbReference type="PROSITE" id="PS50158">
    <property type="entry name" value="ZF_CCHC"/>
    <property type="match status" value="2"/>
</dbReference>
<evidence type="ECO:0000259" key="15">
    <source>
        <dbReference type="PROSITE" id="PS50878"/>
    </source>
</evidence>
<feature type="region of interest" description="Disordered" evidence="12">
    <location>
        <begin position="1302"/>
        <end position="1341"/>
    </location>
</feature>
<dbReference type="CDD" id="cd09274">
    <property type="entry name" value="RNase_HI_RT_Ty3"/>
    <property type="match status" value="1"/>
</dbReference>
<accession>A0A7R8YQ78</accession>
<dbReference type="CDD" id="cd01647">
    <property type="entry name" value="RT_LTR"/>
    <property type="match status" value="1"/>
</dbReference>
<evidence type="ECO:0000256" key="12">
    <source>
        <dbReference type="SAM" id="MobiDB-lite"/>
    </source>
</evidence>
<dbReference type="InterPro" id="IPR003034">
    <property type="entry name" value="SAP_dom"/>
</dbReference>
<dbReference type="Pfam" id="PF03732">
    <property type="entry name" value="Retrotrans_gag"/>
    <property type="match status" value="1"/>
</dbReference>
<evidence type="ECO:0000256" key="9">
    <source>
        <dbReference type="ARBA" id="ARBA00023125"/>
    </source>
</evidence>
<evidence type="ECO:0000256" key="3">
    <source>
        <dbReference type="ARBA" id="ARBA00022679"/>
    </source>
</evidence>
<dbReference type="OrthoDB" id="115435at2759"/>
<dbReference type="Pfam" id="PF17921">
    <property type="entry name" value="Integrase_H2C2"/>
    <property type="match status" value="1"/>
</dbReference>
<dbReference type="InterPro" id="IPR041588">
    <property type="entry name" value="Integrase_H2C2"/>
</dbReference>
<dbReference type="EC" id="2.7.7.49" evidence="1"/>
<keyword evidence="2" id="KW-0645">Protease</keyword>
<keyword evidence="9" id="KW-0238">DNA-binding</keyword>
<dbReference type="InterPro" id="IPR000477">
    <property type="entry name" value="RT_dom"/>
</dbReference>
<feature type="compositionally biased region" description="Acidic residues" evidence="12">
    <location>
        <begin position="1304"/>
        <end position="1315"/>
    </location>
</feature>
<keyword evidence="4" id="KW-0548">Nucleotidyltransferase</keyword>
<dbReference type="SMART" id="SM00343">
    <property type="entry name" value="ZnF_C2HC"/>
    <property type="match status" value="2"/>
</dbReference>
<dbReference type="InterPro" id="IPR021109">
    <property type="entry name" value="Peptidase_aspartic_dom_sf"/>
</dbReference>
<dbReference type="InterPro" id="IPR043502">
    <property type="entry name" value="DNA/RNA_pol_sf"/>
</dbReference>
<evidence type="ECO:0000256" key="11">
    <source>
        <dbReference type="PROSITE-ProRule" id="PRU00047"/>
    </source>
</evidence>
<keyword evidence="11" id="KW-0479">Metal-binding</keyword>
<dbReference type="InterPro" id="IPR036397">
    <property type="entry name" value="RNaseH_sf"/>
</dbReference>
<keyword evidence="17" id="KW-1185">Reference proteome</keyword>
<dbReference type="EMBL" id="LR899009">
    <property type="protein sequence ID" value="CAD7080205.1"/>
    <property type="molecule type" value="Genomic_DNA"/>
</dbReference>
<dbReference type="FunFam" id="3.10.20.370:FF:000001">
    <property type="entry name" value="Retrovirus-related Pol polyprotein from transposon 17.6-like protein"/>
    <property type="match status" value="1"/>
</dbReference>